<proteinExistence type="predicted"/>
<organism evidence="2 3">
    <name type="scientific">Bambusicola thoracicus</name>
    <name type="common">Chinese bamboo-partridge</name>
    <name type="synonym">Perdix thoracica</name>
    <dbReference type="NCBI Taxonomy" id="9083"/>
    <lineage>
        <taxon>Eukaryota</taxon>
        <taxon>Metazoa</taxon>
        <taxon>Chordata</taxon>
        <taxon>Craniata</taxon>
        <taxon>Vertebrata</taxon>
        <taxon>Euteleostomi</taxon>
        <taxon>Archelosauria</taxon>
        <taxon>Archosauria</taxon>
        <taxon>Dinosauria</taxon>
        <taxon>Saurischia</taxon>
        <taxon>Theropoda</taxon>
        <taxon>Coelurosauria</taxon>
        <taxon>Aves</taxon>
        <taxon>Neognathae</taxon>
        <taxon>Galloanserae</taxon>
        <taxon>Galliformes</taxon>
        <taxon>Phasianidae</taxon>
        <taxon>Perdicinae</taxon>
        <taxon>Bambusicola</taxon>
    </lineage>
</organism>
<evidence type="ECO:0000313" key="3">
    <source>
        <dbReference type="Proteomes" id="UP000237246"/>
    </source>
</evidence>
<feature type="compositionally biased region" description="Polar residues" evidence="1">
    <location>
        <begin position="1"/>
        <end position="11"/>
    </location>
</feature>
<evidence type="ECO:0000313" key="2">
    <source>
        <dbReference type="EMBL" id="POI18637.1"/>
    </source>
</evidence>
<feature type="compositionally biased region" description="Low complexity" evidence="1">
    <location>
        <begin position="45"/>
        <end position="54"/>
    </location>
</feature>
<evidence type="ECO:0000256" key="1">
    <source>
        <dbReference type="SAM" id="MobiDB-lite"/>
    </source>
</evidence>
<gene>
    <name evidence="2" type="ORF">CIB84_017618</name>
</gene>
<sequence>GCPRNTSSASPASPRETLPKWARGKARVLLPDPQADTAATHQPHHSCISHGGSAGCSSCTAGGPHLLPSRCLPAHKVPTSRRRVAEGDLYGSGELSL</sequence>
<keyword evidence="3" id="KW-1185">Reference proteome</keyword>
<name>A0A2P4S3E2_BAMTH</name>
<reference evidence="2 3" key="1">
    <citation type="submission" date="2018-01" db="EMBL/GenBank/DDBJ databases">
        <title>Comparison of the Chinese Bamboo Partridge and Red Junglefowl genome sequences highlights the importance of demography in genome evolution.</title>
        <authorList>
            <person name="Tiley G.P."/>
            <person name="Kimball R.T."/>
            <person name="Braun E.L."/>
            <person name="Burleigh J.G."/>
        </authorList>
    </citation>
    <scope>NUCLEOTIDE SEQUENCE [LARGE SCALE GENOMIC DNA]</scope>
    <source>
        <strain evidence="2">RTK389</strain>
        <tissue evidence="2">Blood</tissue>
    </source>
</reference>
<comment type="caution">
    <text evidence="2">The sequence shown here is derived from an EMBL/GenBank/DDBJ whole genome shotgun (WGS) entry which is preliminary data.</text>
</comment>
<feature type="non-terminal residue" evidence="2">
    <location>
        <position position="97"/>
    </location>
</feature>
<feature type="non-terminal residue" evidence="2">
    <location>
        <position position="1"/>
    </location>
</feature>
<accession>A0A2P4S3E2</accession>
<feature type="region of interest" description="Disordered" evidence="1">
    <location>
        <begin position="1"/>
        <end position="54"/>
    </location>
</feature>
<dbReference type="AlphaFoldDB" id="A0A2P4S3E2"/>
<dbReference type="EMBL" id="PPHD01119975">
    <property type="protein sequence ID" value="POI18637.1"/>
    <property type="molecule type" value="Genomic_DNA"/>
</dbReference>
<dbReference type="Proteomes" id="UP000237246">
    <property type="component" value="Unassembled WGS sequence"/>
</dbReference>
<protein>
    <submittedName>
        <fullName evidence="2">Uncharacterized protein</fullName>
    </submittedName>
</protein>